<dbReference type="EMBL" id="NVSR01000007">
    <property type="protein sequence ID" value="PCI30155.1"/>
    <property type="molecule type" value="Genomic_DNA"/>
</dbReference>
<organism evidence="2 3">
    <name type="scientific">SAR324 cluster bacterium</name>
    <dbReference type="NCBI Taxonomy" id="2024889"/>
    <lineage>
        <taxon>Bacteria</taxon>
        <taxon>Deltaproteobacteria</taxon>
        <taxon>SAR324 cluster</taxon>
    </lineage>
</organism>
<proteinExistence type="predicted"/>
<feature type="signal peptide" evidence="1">
    <location>
        <begin position="1"/>
        <end position="20"/>
    </location>
</feature>
<accession>A0A2A4TAK4</accession>
<evidence type="ECO:0000313" key="2">
    <source>
        <dbReference type="EMBL" id="PCI30155.1"/>
    </source>
</evidence>
<name>A0A2A4TAK4_9DELT</name>
<protein>
    <submittedName>
        <fullName evidence="2">Uncharacterized protein</fullName>
    </submittedName>
</protein>
<gene>
    <name evidence="2" type="ORF">COB67_02400</name>
</gene>
<evidence type="ECO:0000256" key="1">
    <source>
        <dbReference type="SAM" id="SignalP"/>
    </source>
</evidence>
<reference evidence="3" key="1">
    <citation type="submission" date="2017-08" db="EMBL/GenBank/DDBJ databases">
        <title>A dynamic microbial community with high functional redundancy inhabits the cold, oxic subseafloor aquifer.</title>
        <authorList>
            <person name="Tully B.J."/>
            <person name="Wheat C.G."/>
            <person name="Glazer B.T."/>
            <person name="Huber J.A."/>
        </authorList>
    </citation>
    <scope>NUCLEOTIDE SEQUENCE [LARGE SCALE GENOMIC DNA]</scope>
</reference>
<feature type="chain" id="PRO_5013014771" evidence="1">
    <location>
        <begin position="21"/>
        <end position="117"/>
    </location>
</feature>
<dbReference type="AlphaFoldDB" id="A0A2A4TAK4"/>
<evidence type="ECO:0000313" key="3">
    <source>
        <dbReference type="Proteomes" id="UP000218113"/>
    </source>
</evidence>
<sequence length="117" mass="13123">MKKRMKLIAMSIILPGLLNAATDAGVFEVTLDKWPSNQTKTFNGIITVGTDNQKVSEKSITIEAKVHDGMKGLVMYRTLYLTDHGKKCKFEAVKIGEEESSHKMWFSPTSNQKVECE</sequence>
<dbReference type="Proteomes" id="UP000218113">
    <property type="component" value="Unassembled WGS sequence"/>
</dbReference>
<comment type="caution">
    <text evidence="2">The sequence shown here is derived from an EMBL/GenBank/DDBJ whole genome shotgun (WGS) entry which is preliminary data.</text>
</comment>
<keyword evidence="1" id="KW-0732">Signal</keyword>